<protein>
    <submittedName>
        <fullName evidence="1">Phage tail protein</fullName>
    </submittedName>
</protein>
<dbReference type="Proteomes" id="UP001341297">
    <property type="component" value="Unassembled WGS sequence"/>
</dbReference>
<comment type="caution">
    <text evidence="1">The sequence shown here is derived from an EMBL/GenBank/DDBJ whole genome shotgun (WGS) entry which is preliminary data.</text>
</comment>
<reference evidence="1 3" key="1">
    <citation type="journal article" date="2015" name="Int. J. Syst. Evol. Microbiol.">
        <title>Bacillus glycinifermentans sp. nov., isolated from fermented soybean paste.</title>
        <authorList>
            <person name="Kim S.J."/>
            <person name="Dunlap C.A."/>
            <person name="Kwon S.W."/>
            <person name="Rooney A.P."/>
        </authorList>
    </citation>
    <scope>NUCLEOTIDE SEQUENCE [LARGE SCALE GENOMIC DNA]</scope>
    <source>
        <strain evidence="1 3">GO-13</strain>
    </source>
</reference>
<proteinExistence type="predicted"/>
<dbReference type="NCBIfam" id="TIGR01603">
    <property type="entry name" value="maj_tail_phi13"/>
    <property type="match status" value="1"/>
</dbReference>
<reference evidence="1" key="2">
    <citation type="submission" date="2015-10" db="EMBL/GenBank/DDBJ databases">
        <authorList>
            <person name="Gilbert D.G."/>
        </authorList>
    </citation>
    <scope>NUCLEOTIDE SEQUENCE</scope>
    <source>
        <strain evidence="1">GO-13</strain>
    </source>
</reference>
<dbReference type="RefSeq" id="WP_048354911.1">
    <property type="nucleotide sequence ID" value="NZ_CP023481.1"/>
</dbReference>
<evidence type="ECO:0000313" key="1">
    <source>
        <dbReference type="EMBL" id="KRT93738.1"/>
    </source>
</evidence>
<gene>
    <name evidence="1" type="ORF">AB447_217190</name>
    <name evidence="2" type="ORF">P8828_24690</name>
</gene>
<sequence>MPEYSSVTGLEGVRFAPLKKENGFYVATKIIDYPYAINAKVNTDTSTEKQYADNKLVDMAVTTGSTKLELEMRDLPMEILEELFGIEETDGLYMFKKNVIAPWVAMTFYGPKANGKNRHVGLVKGRFSLPDDEWKTKEEKTDFQTVKLSAEFMEREQDDIYKVLADEDAPNFSLDKFYEKVFGAAYKNPDSVSGDKSSVDIGKTV</sequence>
<organism evidence="1 3">
    <name type="scientific">Bacillus glycinifermentans</name>
    <dbReference type="NCBI Taxonomy" id="1664069"/>
    <lineage>
        <taxon>Bacteria</taxon>
        <taxon>Bacillati</taxon>
        <taxon>Bacillota</taxon>
        <taxon>Bacilli</taxon>
        <taxon>Bacillales</taxon>
        <taxon>Bacillaceae</taxon>
        <taxon>Bacillus</taxon>
    </lineage>
</organism>
<reference evidence="2 4" key="3">
    <citation type="submission" date="2023-03" db="EMBL/GenBank/DDBJ databases">
        <title>Agriculturally important microbes genome sequencing.</title>
        <authorList>
            <person name="Dunlap C."/>
        </authorList>
    </citation>
    <scope>NUCLEOTIDE SEQUENCE [LARGE SCALE GENOMIC DNA]</scope>
    <source>
        <strain evidence="2 4">CBP-3203</strain>
    </source>
</reference>
<dbReference type="PATRIC" id="fig|1664069.3.peg.667"/>
<dbReference type="EMBL" id="JARRTL010000051">
    <property type="protein sequence ID" value="MEC0487947.1"/>
    <property type="molecule type" value="Genomic_DNA"/>
</dbReference>
<dbReference type="AlphaFoldDB" id="A0A0J6E7Q9"/>
<evidence type="ECO:0000313" key="4">
    <source>
        <dbReference type="Proteomes" id="UP001341297"/>
    </source>
</evidence>
<accession>A0A0J6EFB4</accession>
<evidence type="ECO:0000313" key="2">
    <source>
        <dbReference type="EMBL" id="MEC0487947.1"/>
    </source>
</evidence>
<dbReference type="InterPro" id="IPR006490">
    <property type="entry name" value="Maj_tail_phi13"/>
</dbReference>
<keyword evidence="4" id="KW-1185">Reference proteome</keyword>
<name>A0A0J6E7Q9_9BACI</name>
<evidence type="ECO:0000313" key="3">
    <source>
        <dbReference type="Proteomes" id="UP000036168"/>
    </source>
</evidence>
<dbReference type="Proteomes" id="UP000036168">
    <property type="component" value="Unassembled WGS sequence"/>
</dbReference>
<dbReference type="Pfam" id="PF04630">
    <property type="entry name" value="Phage_TTP_1"/>
    <property type="match status" value="1"/>
</dbReference>
<dbReference type="EMBL" id="LECW02000019">
    <property type="protein sequence ID" value="KRT93738.1"/>
    <property type="molecule type" value="Genomic_DNA"/>
</dbReference>
<accession>A0A0J6E7Q9</accession>
<dbReference type="InterPro" id="IPR006724">
    <property type="entry name" value="Phage_TTP"/>
</dbReference>
<dbReference type="OrthoDB" id="3078218at2"/>